<organism evidence="3 4">
    <name type="scientific">Bacillus phage vB_BsuM-Goe3</name>
    <dbReference type="NCBI Taxonomy" id="1933063"/>
    <lineage>
        <taxon>Viruses</taxon>
        <taxon>Duplodnaviria</taxon>
        <taxon>Heunggongvirae</taxon>
        <taxon>Uroviricota</taxon>
        <taxon>Caudoviricetes</taxon>
        <taxon>Herelleviridae</taxon>
        <taxon>Bastillevirinae</taxon>
        <taxon>Grisebachstrassevirus</taxon>
        <taxon>Grisebachstrassevirus goe3</taxon>
    </lineage>
</organism>
<organismHost>
    <name type="scientific">Bacillus subtilis</name>
    <dbReference type="NCBI Taxonomy" id="1423"/>
</organismHost>
<keyword evidence="4" id="KW-1185">Reference proteome</keyword>
<proteinExistence type="predicted"/>
<evidence type="ECO:0000313" key="3">
    <source>
        <dbReference type="EMBL" id="APZ82542.1"/>
    </source>
</evidence>
<dbReference type="Pfam" id="PF23159">
    <property type="entry name" value="WHD_Rok"/>
    <property type="match status" value="1"/>
</dbReference>
<feature type="compositionally biased region" description="Polar residues" evidence="1">
    <location>
        <begin position="42"/>
        <end position="51"/>
    </location>
</feature>
<dbReference type="InterPro" id="IPR056984">
    <property type="entry name" value="WH_Rok"/>
</dbReference>
<sequence length="192" mass="22289">MNNTFTEREAIEMKLKYILEERTRLSDQFNFYLDRLRELDSMDSSKLSKTEATVEVAKHGETMSLDEAIKKHNEAAEKYDESPKVQADHKDEEHKKESPKNEKKTKRKKESGRGKGSRNNPYRDIKKISYQVASILKEAGKPVKLADLMKELQSRGVSTHSPHMLMIHIQKYQPKVQKAAFGYYQYNHSVAV</sequence>
<evidence type="ECO:0000256" key="1">
    <source>
        <dbReference type="SAM" id="MobiDB-lite"/>
    </source>
</evidence>
<reference evidence="3" key="1">
    <citation type="journal article" date="2017" name="Viruses">
        <title>Characterization of Bacillus subtilis Viruses vB_BsuM-Goe2 and vB_BsuM-Goe3.</title>
        <authorList>
            <person name="Willms I.M."/>
            <person name="Hoppert M."/>
            <person name="Hertel R."/>
        </authorList>
    </citation>
    <scope>NUCLEOTIDE SEQUENCE [LARGE SCALE GENOMIC DNA]</scope>
</reference>
<protein>
    <recommendedName>
        <fullName evidence="2">Repressor Rok winged helix domain-containing protein</fullName>
    </recommendedName>
</protein>
<dbReference type="EMBL" id="KY368640">
    <property type="protein sequence ID" value="APZ82542.1"/>
    <property type="molecule type" value="Genomic_DNA"/>
</dbReference>
<accession>A0A217ER35</accession>
<evidence type="ECO:0000313" key="4">
    <source>
        <dbReference type="Proteomes" id="UP000221795"/>
    </source>
</evidence>
<name>A0A217ER35_BPGO3</name>
<feature type="domain" description="Repressor Rok winged helix" evidence="2">
    <location>
        <begin position="132"/>
        <end position="184"/>
    </location>
</feature>
<feature type="compositionally biased region" description="Basic and acidic residues" evidence="1">
    <location>
        <begin position="56"/>
        <end position="102"/>
    </location>
</feature>
<gene>
    <name evidence="3" type="ORF">Goe3_c08100</name>
</gene>
<evidence type="ECO:0000259" key="2">
    <source>
        <dbReference type="Pfam" id="PF23159"/>
    </source>
</evidence>
<feature type="region of interest" description="Disordered" evidence="1">
    <location>
        <begin position="42"/>
        <end position="122"/>
    </location>
</feature>
<dbReference type="Proteomes" id="UP000221795">
    <property type="component" value="Segment"/>
</dbReference>